<protein>
    <submittedName>
        <fullName evidence="5">Vitamin B12-binding protein</fullName>
    </submittedName>
</protein>
<dbReference type="InterPro" id="IPR054828">
    <property type="entry name" value="Vit_B12_bind_prot"/>
</dbReference>
<feature type="chain" id="PRO_5038945262" evidence="3">
    <location>
        <begin position="27"/>
        <end position="320"/>
    </location>
</feature>
<dbReference type="Proteomes" id="UP000036356">
    <property type="component" value="Unassembled WGS sequence"/>
</dbReference>
<dbReference type="AlphaFoldDB" id="A0A0J1FM06"/>
<dbReference type="PANTHER" id="PTHR30535">
    <property type="entry name" value="VITAMIN B12-BINDING PROTEIN"/>
    <property type="match status" value="1"/>
</dbReference>
<dbReference type="CDD" id="cd01143">
    <property type="entry name" value="YvrC"/>
    <property type="match status" value="1"/>
</dbReference>
<comment type="similarity">
    <text evidence="1">Belongs to the bacterial solute-binding protein 8 family.</text>
</comment>
<dbReference type="NCBIfam" id="NF038402">
    <property type="entry name" value="TroA_like"/>
    <property type="match status" value="1"/>
</dbReference>
<evidence type="ECO:0000313" key="6">
    <source>
        <dbReference type="Proteomes" id="UP000036356"/>
    </source>
</evidence>
<dbReference type="InterPro" id="IPR002491">
    <property type="entry name" value="ABC_transptr_periplasmic_BD"/>
</dbReference>
<evidence type="ECO:0000313" key="5">
    <source>
        <dbReference type="EMBL" id="KLU64407.1"/>
    </source>
</evidence>
<reference evidence="5 6" key="1">
    <citation type="submission" date="2015-06" db="EMBL/GenBank/DDBJ databases">
        <title>Draft genome of the moderately acidophilic sulfate reducer Candidatus Desulfosporosinus acididurans strain M1.</title>
        <authorList>
            <person name="Poehlein A."/>
            <person name="Petzsch P."/>
            <person name="Johnson B.D."/>
            <person name="Schloemann M."/>
            <person name="Daniel R."/>
            <person name="Muehling M."/>
        </authorList>
    </citation>
    <scope>NUCLEOTIDE SEQUENCE [LARGE SCALE GENOMIC DNA]</scope>
    <source>
        <strain evidence="5 6">M1</strain>
    </source>
</reference>
<organism evidence="5 6">
    <name type="scientific">Desulfosporosinus acididurans</name>
    <dbReference type="NCBI Taxonomy" id="476652"/>
    <lineage>
        <taxon>Bacteria</taxon>
        <taxon>Bacillati</taxon>
        <taxon>Bacillota</taxon>
        <taxon>Clostridia</taxon>
        <taxon>Eubacteriales</taxon>
        <taxon>Desulfitobacteriaceae</taxon>
        <taxon>Desulfosporosinus</taxon>
    </lineage>
</organism>
<sequence length="320" mass="34921">MKKALPLLLIMVLVLGILTGCGTQTAKQATDPTDQTNKVNSAQTNYPLTIKDDSGTEVSIPAKPERIICILPSATETLFAIGAGNNVIAVTKYDNNPVNVQKKVEYVFQDTLNPNIEQIVKLKPDLIILGEISPTTTAAIRNLKIPVIVSNPQDLANVYTTIKEFGKITDTQASAAKVIDSMQNEERAIEKKVVLVKDTDSPKVWIEVDPTLYTAGSGTFMDELVSKAGGINIAANVKGWVQYSSEKVMAANPQVILYSYGEYNVNAKQTIMKRPGWQDINAVKNNRVVELNSDLVTEPGPRIIDGMESIAKALYPSLFR</sequence>
<evidence type="ECO:0000256" key="3">
    <source>
        <dbReference type="SAM" id="SignalP"/>
    </source>
</evidence>
<dbReference type="Pfam" id="PF01497">
    <property type="entry name" value="Peripla_BP_2"/>
    <property type="match status" value="1"/>
</dbReference>
<dbReference type="Gene3D" id="3.40.50.1980">
    <property type="entry name" value="Nitrogenase molybdenum iron protein domain"/>
    <property type="match status" value="2"/>
</dbReference>
<dbReference type="PANTHER" id="PTHR30535:SF34">
    <property type="entry name" value="MOLYBDATE-BINDING PROTEIN MOLA"/>
    <property type="match status" value="1"/>
</dbReference>
<dbReference type="PATRIC" id="fig|476652.3.peg.3807"/>
<dbReference type="SUPFAM" id="SSF53807">
    <property type="entry name" value="Helical backbone' metal receptor"/>
    <property type="match status" value="1"/>
</dbReference>
<dbReference type="InterPro" id="IPR050902">
    <property type="entry name" value="ABC_Transporter_SBP"/>
</dbReference>
<keyword evidence="6" id="KW-1185">Reference proteome</keyword>
<evidence type="ECO:0000256" key="2">
    <source>
        <dbReference type="ARBA" id="ARBA00022729"/>
    </source>
</evidence>
<proteinExistence type="inferred from homology"/>
<feature type="signal peptide" evidence="3">
    <location>
        <begin position="1"/>
        <end position="26"/>
    </location>
</feature>
<evidence type="ECO:0000256" key="1">
    <source>
        <dbReference type="ARBA" id="ARBA00008814"/>
    </source>
</evidence>
<dbReference type="RefSeq" id="WP_047811400.1">
    <property type="nucleotide sequence ID" value="NZ_LDZY01000014.1"/>
</dbReference>
<feature type="domain" description="Fe/B12 periplasmic-binding" evidence="4">
    <location>
        <begin position="66"/>
        <end position="318"/>
    </location>
</feature>
<accession>A0A0J1FM06</accession>
<dbReference type="PROSITE" id="PS51257">
    <property type="entry name" value="PROKAR_LIPOPROTEIN"/>
    <property type="match status" value="1"/>
</dbReference>
<evidence type="ECO:0000259" key="4">
    <source>
        <dbReference type="PROSITE" id="PS50983"/>
    </source>
</evidence>
<gene>
    <name evidence="5" type="primary">btuF</name>
    <name evidence="5" type="ORF">DEAC_c36090</name>
</gene>
<dbReference type="GO" id="GO:0071281">
    <property type="term" value="P:cellular response to iron ion"/>
    <property type="evidence" value="ECO:0007669"/>
    <property type="project" value="TreeGrafter"/>
</dbReference>
<keyword evidence="2 3" id="KW-0732">Signal</keyword>
<name>A0A0J1FM06_9FIRM</name>
<dbReference type="STRING" id="476652.DEAC_c36090"/>
<comment type="caution">
    <text evidence="5">The sequence shown here is derived from an EMBL/GenBank/DDBJ whole genome shotgun (WGS) entry which is preliminary data.</text>
</comment>
<dbReference type="EMBL" id="LDZY01000014">
    <property type="protein sequence ID" value="KLU64407.1"/>
    <property type="molecule type" value="Genomic_DNA"/>
</dbReference>
<dbReference type="PROSITE" id="PS50983">
    <property type="entry name" value="FE_B12_PBP"/>
    <property type="match status" value="1"/>
</dbReference>